<gene>
    <name evidence="1" type="ORF">HS088_TW08G00268</name>
</gene>
<protein>
    <submittedName>
        <fullName evidence="1">Uncharacterized protein</fullName>
    </submittedName>
</protein>
<name>A0A7J7DBG8_TRIWF</name>
<dbReference type="InParanoid" id="A0A7J7DBG8"/>
<evidence type="ECO:0000313" key="1">
    <source>
        <dbReference type="EMBL" id="KAF5743683.1"/>
    </source>
</evidence>
<dbReference type="AlphaFoldDB" id="A0A7J7DBG8"/>
<accession>A0A7J7DBG8</accession>
<reference evidence="1 2" key="1">
    <citation type="journal article" date="2020" name="Nat. Commun.">
        <title>Genome of Tripterygium wilfordii and identification of cytochrome P450 involved in triptolide biosynthesis.</title>
        <authorList>
            <person name="Tu L."/>
            <person name="Su P."/>
            <person name="Zhang Z."/>
            <person name="Gao L."/>
            <person name="Wang J."/>
            <person name="Hu T."/>
            <person name="Zhou J."/>
            <person name="Zhang Y."/>
            <person name="Zhao Y."/>
            <person name="Liu Y."/>
            <person name="Song Y."/>
            <person name="Tong Y."/>
            <person name="Lu Y."/>
            <person name="Yang J."/>
            <person name="Xu C."/>
            <person name="Jia M."/>
            <person name="Peters R.J."/>
            <person name="Huang L."/>
            <person name="Gao W."/>
        </authorList>
    </citation>
    <scope>NUCLEOTIDE SEQUENCE [LARGE SCALE GENOMIC DNA]</scope>
    <source>
        <strain evidence="2">cv. XIE 37</strain>
        <tissue evidence="1">Leaf</tissue>
    </source>
</reference>
<sequence length="100" mass="11335">MRWVLPGNWNNSPVTLPDVAPLRSSEANEECELSEFQCEVTQLPAVPFLKQLPSRDEQKNECDDNMRGAVSRFIRASKEAIKLGADESICHCRHEIISHN</sequence>
<proteinExistence type="predicted"/>
<keyword evidence="2" id="KW-1185">Reference proteome</keyword>
<evidence type="ECO:0000313" key="2">
    <source>
        <dbReference type="Proteomes" id="UP000593562"/>
    </source>
</evidence>
<dbReference type="EMBL" id="JAAARO010000008">
    <property type="protein sequence ID" value="KAF5743683.1"/>
    <property type="molecule type" value="Genomic_DNA"/>
</dbReference>
<dbReference type="Proteomes" id="UP000593562">
    <property type="component" value="Unassembled WGS sequence"/>
</dbReference>
<organism evidence="1 2">
    <name type="scientific">Tripterygium wilfordii</name>
    <name type="common">Thunder God vine</name>
    <dbReference type="NCBI Taxonomy" id="458696"/>
    <lineage>
        <taxon>Eukaryota</taxon>
        <taxon>Viridiplantae</taxon>
        <taxon>Streptophyta</taxon>
        <taxon>Embryophyta</taxon>
        <taxon>Tracheophyta</taxon>
        <taxon>Spermatophyta</taxon>
        <taxon>Magnoliopsida</taxon>
        <taxon>eudicotyledons</taxon>
        <taxon>Gunneridae</taxon>
        <taxon>Pentapetalae</taxon>
        <taxon>rosids</taxon>
        <taxon>fabids</taxon>
        <taxon>Celastrales</taxon>
        <taxon>Celastraceae</taxon>
        <taxon>Tripterygium</taxon>
    </lineage>
</organism>
<comment type="caution">
    <text evidence="1">The sequence shown here is derived from an EMBL/GenBank/DDBJ whole genome shotgun (WGS) entry which is preliminary data.</text>
</comment>